<name>A0ABQ3XQB8_9ACTN</name>
<dbReference type="Proteomes" id="UP000612282">
    <property type="component" value="Unassembled WGS sequence"/>
</dbReference>
<proteinExistence type="predicted"/>
<comment type="caution">
    <text evidence="3">The sequence shown here is derived from an EMBL/GenBank/DDBJ whole genome shotgun (WGS) entry which is preliminary data.</text>
</comment>
<keyword evidence="1" id="KW-0732">Signal</keyword>
<evidence type="ECO:0000313" key="3">
    <source>
        <dbReference type="EMBL" id="GID60702.1"/>
    </source>
</evidence>
<protein>
    <recommendedName>
        <fullName evidence="2">DUF4097 domain-containing protein</fullName>
    </recommendedName>
</protein>
<accession>A0ABQ3XQB8</accession>
<dbReference type="PROSITE" id="PS51257">
    <property type="entry name" value="PROKAR_LIPOPROTEIN"/>
    <property type="match status" value="1"/>
</dbReference>
<dbReference type="Pfam" id="PF13349">
    <property type="entry name" value="DUF4097"/>
    <property type="match status" value="1"/>
</dbReference>
<gene>
    <name evidence="3" type="ORF">Aco03nite_091060</name>
</gene>
<feature type="domain" description="DUF4097" evidence="2">
    <location>
        <begin position="111"/>
        <end position="252"/>
    </location>
</feature>
<evidence type="ECO:0000256" key="1">
    <source>
        <dbReference type="SAM" id="SignalP"/>
    </source>
</evidence>
<dbReference type="RefSeq" id="WP_203807970.1">
    <property type="nucleotide sequence ID" value="NZ_BAAAQE010000074.1"/>
</dbReference>
<evidence type="ECO:0000259" key="2">
    <source>
        <dbReference type="Pfam" id="PF13349"/>
    </source>
</evidence>
<dbReference type="EMBL" id="BOMG01000112">
    <property type="protein sequence ID" value="GID60702.1"/>
    <property type="molecule type" value="Genomic_DNA"/>
</dbReference>
<sequence length="255" mass="26084">MTRRVALILAAVSVGAVAGCDGVVGARMTFNDVEKTKITEIVVSGRTGNVMVDAAPGATETTIRRIVRGGTSPDVTYQVSAGVLTLATDCGNACDLTYEITTPPGVGVRGELNSGFVQLTAVGSVDLTVKSGDVLVQEATGPVKLRANSGDMEVIGGGAVDVETRSGEINVTDAAGPVTTKLTSGDIRLTLARPTSVTASATSGDIDLVVPEGDYRVATHTGSGEARVEDVKNDPKATNVLDLRTRQGDVRISAA</sequence>
<feature type="chain" id="PRO_5046180804" description="DUF4097 domain-containing protein" evidence="1">
    <location>
        <begin position="19"/>
        <end position="255"/>
    </location>
</feature>
<dbReference type="InterPro" id="IPR025164">
    <property type="entry name" value="Toastrack_DUF4097"/>
</dbReference>
<organism evidence="3 4">
    <name type="scientific">Actinoplanes couchii</name>
    <dbReference type="NCBI Taxonomy" id="403638"/>
    <lineage>
        <taxon>Bacteria</taxon>
        <taxon>Bacillati</taxon>
        <taxon>Actinomycetota</taxon>
        <taxon>Actinomycetes</taxon>
        <taxon>Micromonosporales</taxon>
        <taxon>Micromonosporaceae</taxon>
        <taxon>Actinoplanes</taxon>
    </lineage>
</organism>
<keyword evidence="4" id="KW-1185">Reference proteome</keyword>
<evidence type="ECO:0000313" key="4">
    <source>
        <dbReference type="Proteomes" id="UP000612282"/>
    </source>
</evidence>
<reference evidence="3 4" key="1">
    <citation type="submission" date="2021-01" db="EMBL/GenBank/DDBJ databases">
        <title>Whole genome shotgun sequence of Actinoplanes couchii NBRC 106145.</title>
        <authorList>
            <person name="Komaki H."/>
            <person name="Tamura T."/>
        </authorList>
    </citation>
    <scope>NUCLEOTIDE SEQUENCE [LARGE SCALE GENOMIC DNA]</scope>
    <source>
        <strain evidence="3 4">NBRC 106145</strain>
    </source>
</reference>
<feature type="signal peptide" evidence="1">
    <location>
        <begin position="1"/>
        <end position="18"/>
    </location>
</feature>